<keyword evidence="5" id="KW-0804">Transcription</keyword>
<dbReference type="InterPro" id="IPR027417">
    <property type="entry name" value="P-loop_NTPase"/>
</dbReference>
<evidence type="ECO:0000256" key="5">
    <source>
        <dbReference type="ARBA" id="ARBA00023163"/>
    </source>
</evidence>
<dbReference type="Pfam" id="PF00158">
    <property type="entry name" value="Sigma54_activat"/>
    <property type="match status" value="1"/>
</dbReference>
<dbReference type="GO" id="GO:0000160">
    <property type="term" value="P:phosphorelay signal transduction system"/>
    <property type="evidence" value="ECO:0007669"/>
    <property type="project" value="InterPro"/>
</dbReference>
<dbReference type="InterPro" id="IPR003593">
    <property type="entry name" value="AAA+_ATPase"/>
</dbReference>
<dbReference type="Gene3D" id="1.10.10.60">
    <property type="entry name" value="Homeodomain-like"/>
    <property type="match status" value="1"/>
</dbReference>
<evidence type="ECO:0000259" key="8">
    <source>
        <dbReference type="PROSITE" id="PS50110"/>
    </source>
</evidence>
<dbReference type="InterPro" id="IPR058031">
    <property type="entry name" value="AAA_lid_NorR"/>
</dbReference>
<dbReference type="SUPFAM" id="SSF52540">
    <property type="entry name" value="P-loop containing nucleoside triphosphate hydrolases"/>
    <property type="match status" value="1"/>
</dbReference>
<protein>
    <submittedName>
        <fullName evidence="9">Sigma-54-dependent Fis family transcriptional regulator</fullName>
    </submittedName>
</protein>
<evidence type="ECO:0000256" key="4">
    <source>
        <dbReference type="ARBA" id="ARBA00023125"/>
    </source>
</evidence>
<evidence type="ECO:0000256" key="6">
    <source>
        <dbReference type="PROSITE-ProRule" id="PRU00169"/>
    </source>
</evidence>
<dbReference type="Gene3D" id="1.10.8.60">
    <property type="match status" value="1"/>
</dbReference>
<feature type="modified residue" description="4-aspartylphosphate" evidence="6">
    <location>
        <position position="57"/>
    </location>
</feature>
<comment type="caution">
    <text evidence="9">The sequence shown here is derived from an EMBL/GenBank/DDBJ whole genome shotgun (WGS) entry which is preliminary data.</text>
</comment>
<evidence type="ECO:0000256" key="3">
    <source>
        <dbReference type="ARBA" id="ARBA00023015"/>
    </source>
</evidence>
<name>A0A6V8N8S2_9BACT</name>
<dbReference type="GO" id="GO:0003677">
    <property type="term" value="F:DNA binding"/>
    <property type="evidence" value="ECO:0007669"/>
    <property type="project" value="UniProtKB-KW"/>
</dbReference>
<dbReference type="Proteomes" id="UP000587586">
    <property type="component" value="Unassembled WGS sequence"/>
</dbReference>
<dbReference type="PROSITE" id="PS50110">
    <property type="entry name" value="RESPONSE_REGULATORY"/>
    <property type="match status" value="1"/>
</dbReference>
<proteinExistence type="predicted"/>
<dbReference type="PROSITE" id="PS50045">
    <property type="entry name" value="SIGMA54_INTERACT_4"/>
    <property type="match status" value="1"/>
</dbReference>
<dbReference type="InterPro" id="IPR001789">
    <property type="entry name" value="Sig_transdc_resp-reg_receiver"/>
</dbReference>
<evidence type="ECO:0000313" key="10">
    <source>
        <dbReference type="Proteomes" id="UP000587586"/>
    </source>
</evidence>
<dbReference type="PROSITE" id="PS00675">
    <property type="entry name" value="SIGMA54_INTERACT_1"/>
    <property type="match status" value="1"/>
</dbReference>
<sequence length="477" mass="52895">MSPSCKHVLLVDDEEEILATSKLALEIGGIREVSMISDSREVRPFLEIEQVAVMVLDLSMPHVSGLELLESVTRDYPQIPIIVVTANDEIATVVECMKRGAFDYLAKPVSPGRLLTSVQQALERCTLSNEITSLKQRLLADNLEHPAAFAAIVTRNRQMRSMFQYIEVIAGSRQPIIITGETGVGKELVARAIHQLSGSKGEFIALNAAGLDDHMFSDSLFGHKRGAFTGADQAREGLIARAAGGTLFLDEIGDLNELSQLKLLRLLQEREYYPVGSDLTRKSDAHFVLATNRDLQARIAEGKFRNDLYYRLCGHQVQVPPLRERKDDLPLLLDHFIRQEAEALGIPAPGYPKELVDLLETYHFPGNVRELQAMVSDAVPRSKARMLSQDPFRQAIAIDLGQKPQPPEDELKGEATLHKKLDAIWGHFPTLNEAEDLLIQSALCAAKGNQGIAATMLGLKRQTLNMRLKVRRESGND</sequence>
<dbReference type="InterPro" id="IPR025662">
    <property type="entry name" value="Sigma_54_int_dom_ATP-bd_1"/>
</dbReference>
<keyword evidence="4" id="KW-0238">DNA-binding</keyword>
<keyword evidence="6" id="KW-0597">Phosphoprotein</keyword>
<dbReference type="PROSITE" id="PS00688">
    <property type="entry name" value="SIGMA54_INTERACT_3"/>
    <property type="match status" value="1"/>
</dbReference>
<dbReference type="InterPro" id="IPR025944">
    <property type="entry name" value="Sigma_54_int_dom_CS"/>
</dbReference>
<dbReference type="EMBL" id="BLXZ01000004">
    <property type="protein sequence ID" value="GFO68810.1"/>
    <property type="molecule type" value="Genomic_DNA"/>
</dbReference>
<dbReference type="SMART" id="SM00448">
    <property type="entry name" value="REC"/>
    <property type="match status" value="1"/>
</dbReference>
<evidence type="ECO:0000256" key="1">
    <source>
        <dbReference type="ARBA" id="ARBA00022741"/>
    </source>
</evidence>
<evidence type="ECO:0000256" key="2">
    <source>
        <dbReference type="ARBA" id="ARBA00022840"/>
    </source>
</evidence>
<dbReference type="FunFam" id="3.40.50.300:FF:000006">
    <property type="entry name" value="DNA-binding transcriptional regulator NtrC"/>
    <property type="match status" value="1"/>
</dbReference>
<evidence type="ECO:0000259" key="7">
    <source>
        <dbReference type="PROSITE" id="PS50045"/>
    </source>
</evidence>
<dbReference type="AlphaFoldDB" id="A0A6V8N8S2"/>
<dbReference type="Gene3D" id="3.40.50.2300">
    <property type="match status" value="1"/>
</dbReference>
<keyword evidence="10" id="KW-1185">Reference proteome</keyword>
<dbReference type="InterPro" id="IPR025943">
    <property type="entry name" value="Sigma_54_int_dom_ATP-bd_2"/>
</dbReference>
<reference evidence="10" key="1">
    <citation type="submission" date="2020-06" db="EMBL/GenBank/DDBJ databases">
        <title>Draft genomic sequecing of Geomonas sp. Red745.</title>
        <authorList>
            <person name="Itoh H."/>
            <person name="Xu Z.X."/>
            <person name="Ushijima N."/>
            <person name="Masuda Y."/>
            <person name="Shiratori Y."/>
            <person name="Senoo K."/>
        </authorList>
    </citation>
    <scope>NUCLEOTIDE SEQUENCE [LARGE SCALE GENOMIC DNA]</scope>
    <source>
        <strain evidence="10">Red745</strain>
    </source>
</reference>
<keyword evidence="2" id="KW-0067">ATP-binding</keyword>
<dbReference type="InterPro" id="IPR011006">
    <property type="entry name" value="CheY-like_superfamily"/>
</dbReference>
<evidence type="ECO:0000313" key="9">
    <source>
        <dbReference type="EMBL" id="GFO68810.1"/>
    </source>
</evidence>
<dbReference type="InterPro" id="IPR009057">
    <property type="entry name" value="Homeodomain-like_sf"/>
</dbReference>
<dbReference type="GO" id="GO:0006355">
    <property type="term" value="P:regulation of DNA-templated transcription"/>
    <property type="evidence" value="ECO:0007669"/>
    <property type="project" value="InterPro"/>
</dbReference>
<gene>
    <name evidence="9" type="ORF">GMLC_23890</name>
</gene>
<feature type="domain" description="Response regulatory" evidence="8">
    <location>
        <begin position="7"/>
        <end position="122"/>
    </location>
</feature>
<dbReference type="PANTHER" id="PTHR32071:SF13">
    <property type="entry name" value="RESPONSE REGULATOR HSFA"/>
    <property type="match status" value="1"/>
</dbReference>
<keyword evidence="3" id="KW-0805">Transcription regulation</keyword>
<dbReference type="RefSeq" id="WP_183361357.1">
    <property type="nucleotide sequence ID" value="NZ_BLXZ01000004.1"/>
</dbReference>
<dbReference type="CDD" id="cd00009">
    <property type="entry name" value="AAA"/>
    <property type="match status" value="1"/>
</dbReference>
<accession>A0A6V8N8S2</accession>
<keyword evidence="1" id="KW-0547">Nucleotide-binding</keyword>
<dbReference type="SUPFAM" id="SSF46689">
    <property type="entry name" value="Homeodomain-like"/>
    <property type="match status" value="1"/>
</dbReference>
<feature type="domain" description="Sigma-54 factor interaction" evidence="7">
    <location>
        <begin position="152"/>
        <end position="380"/>
    </location>
</feature>
<organism evidence="9 10">
    <name type="scientific">Geomonas limicola</name>
    <dbReference type="NCBI Taxonomy" id="2740186"/>
    <lineage>
        <taxon>Bacteria</taxon>
        <taxon>Pseudomonadati</taxon>
        <taxon>Thermodesulfobacteriota</taxon>
        <taxon>Desulfuromonadia</taxon>
        <taxon>Geobacterales</taxon>
        <taxon>Geobacteraceae</taxon>
        <taxon>Geomonas</taxon>
    </lineage>
</organism>
<dbReference type="GO" id="GO:0005524">
    <property type="term" value="F:ATP binding"/>
    <property type="evidence" value="ECO:0007669"/>
    <property type="project" value="UniProtKB-KW"/>
</dbReference>
<dbReference type="Gene3D" id="3.40.50.300">
    <property type="entry name" value="P-loop containing nucleotide triphosphate hydrolases"/>
    <property type="match status" value="1"/>
</dbReference>
<dbReference type="InterPro" id="IPR002078">
    <property type="entry name" value="Sigma_54_int"/>
</dbReference>
<dbReference type="PROSITE" id="PS00676">
    <property type="entry name" value="SIGMA54_INTERACT_2"/>
    <property type="match status" value="1"/>
</dbReference>
<dbReference type="Pfam" id="PF00072">
    <property type="entry name" value="Response_reg"/>
    <property type="match status" value="1"/>
</dbReference>
<dbReference type="Pfam" id="PF25601">
    <property type="entry name" value="AAA_lid_14"/>
    <property type="match status" value="1"/>
</dbReference>
<dbReference type="SUPFAM" id="SSF52172">
    <property type="entry name" value="CheY-like"/>
    <property type="match status" value="1"/>
</dbReference>
<dbReference type="PANTHER" id="PTHR32071">
    <property type="entry name" value="TRANSCRIPTIONAL REGULATORY PROTEIN"/>
    <property type="match status" value="1"/>
</dbReference>
<dbReference type="SMART" id="SM00382">
    <property type="entry name" value="AAA"/>
    <property type="match status" value="1"/>
</dbReference>